<protein>
    <recommendedName>
        <fullName evidence="5">Glycosyltransferase subfamily 4-like N-terminal domain-containing protein</fullName>
    </recommendedName>
</protein>
<evidence type="ECO:0000259" key="2">
    <source>
        <dbReference type="Pfam" id="PF13579"/>
    </source>
</evidence>
<dbReference type="InterPro" id="IPR028098">
    <property type="entry name" value="Glyco_trans_4-like_N"/>
</dbReference>
<dbReference type="Pfam" id="PF13579">
    <property type="entry name" value="Glyco_trans_4_4"/>
    <property type="match status" value="1"/>
</dbReference>
<dbReference type="PANTHER" id="PTHR45947">
    <property type="entry name" value="SULFOQUINOVOSYL TRANSFERASE SQD2"/>
    <property type="match status" value="1"/>
</dbReference>
<name>A0A0F5IRR8_9BACT</name>
<evidence type="ECO:0008006" key="5">
    <source>
        <dbReference type="Google" id="ProtNLM"/>
    </source>
</evidence>
<reference evidence="3 4" key="1">
    <citation type="submission" date="2013-04" db="EMBL/GenBank/DDBJ databases">
        <title>The Genome Sequence of Parabacteroides gordonii DSM 23371.</title>
        <authorList>
            <consortium name="The Broad Institute Genomics Platform"/>
            <person name="Earl A."/>
            <person name="Ward D."/>
            <person name="Feldgarden M."/>
            <person name="Gevers D."/>
            <person name="Martens E."/>
            <person name="Sakamoto M."/>
            <person name="Benno Y."/>
            <person name="Suzuki N."/>
            <person name="Matsunaga N."/>
            <person name="Koshihara K."/>
            <person name="Seki M."/>
            <person name="Komiya H."/>
            <person name="Walker B."/>
            <person name="Young S."/>
            <person name="Zeng Q."/>
            <person name="Gargeya S."/>
            <person name="Fitzgerald M."/>
            <person name="Haas B."/>
            <person name="Abouelleil A."/>
            <person name="Allen A.W."/>
            <person name="Alvarado L."/>
            <person name="Arachchi H.M."/>
            <person name="Berlin A.M."/>
            <person name="Chapman S.B."/>
            <person name="Gainer-Dewar J."/>
            <person name="Goldberg J."/>
            <person name="Griggs A."/>
            <person name="Gujja S."/>
            <person name="Hansen M."/>
            <person name="Howarth C."/>
            <person name="Imamovic A."/>
            <person name="Ireland A."/>
            <person name="Larimer J."/>
            <person name="McCowan C."/>
            <person name="Murphy C."/>
            <person name="Pearson M."/>
            <person name="Poon T.W."/>
            <person name="Priest M."/>
            <person name="Roberts A."/>
            <person name="Saif S."/>
            <person name="Shea T."/>
            <person name="Sisk P."/>
            <person name="Sykes S."/>
            <person name="Wortman J."/>
            <person name="Nusbaum C."/>
            <person name="Birren B."/>
        </authorList>
    </citation>
    <scope>NUCLEOTIDE SEQUENCE [LARGE SCALE GENOMIC DNA]</scope>
    <source>
        <strain evidence="3 4">MS-1</strain>
    </source>
</reference>
<evidence type="ECO:0000313" key="3">
    <source>
        <dbReference type="EMBL" id="KKB48246.1"/>
    </source>
</evidence>
<dbReference type="InterPro" id="IPR001296">
    <property type="entry name" value="Glyco_trans_1"/>
</dbReference>
<keyword evidence="4" id="KW-1185">Reference proteome</keyword>
<dbReference type="Proteomes" id="UP000033035">
    <property type="component" value="Unassembled WGS sequence"/>
</dbReference>
<sequence length="367" mass="41910">MSKSCGGPACTTLLTVQGMKNLGWEVKILTNRIQPGEMPVSEEPFIHYLELPAYYNSRFGYSPAWSKVLKKTSGADIYHIQGIWQYQGYITARFAIENHFPYVVTLHGALHPEALSYSSLIKKTAFSLYQRKQLQKASCVHVTCKEEMKHYRSLGFTNPVAIVPNPIDCSEPVDPFFKDKIKRVGYLGRIQPYKRVDRLIEIWKKLHEPGELVIMGDGDPRYVSGIRKIVQEAGLDKVRFTGWVSGMEKQRLLASLTCLVVPSDFENFGMIIPEALLQNVPVIGSTATPWEDLNTYQCGWWVNNDLETLMDVLREVLSLDRRLLYEMGERGRRLVLEKYAVNVVSEQMGQLYGWLTGNSEKPDFVFE</sequence>
<dbReference type="GO" id="GO:0016757">
    <property type="term" value="F:glycosyltransferase activity"/>
    <property type="evidence" value="ECO:0007669"/>
    <property type="project" value="InterPro"/>
</dbReference>
<proteinExistence type="predicted"/>
<dbReference type="Pfam" id="PF00534">
    <property type="entry name" value="Glycos_transf_1"/>
    <property type="match status" value="1"/>
</dbReference>
<organism evidence="3 4">
    <name type="scientific">Parabacteroides gordonii MS-1 = DSM 23371</name>
    <dbReference type="NCBI Taxonomy" id="1203610"/>
    <lineage>
        <taxon>Bacteria</taxon>
        <taxon>Pseudomonadati</taxon>
        <taxon>Bacteroidota</taxon>
        <taxon>Bacteroidia</taxon>
        <taxon>Bacteroidales</taxon>
        <taxon>Tannerellaceae</taxon>
        <taxon>Parabacteroides</taxon>
    </lineage>
</organism>
<dbReference type="Gene3D" id="3.40.50.2000">
    <property type="entry name" value="Glycogen Phosphorylase B"/>
    <property type="match status" value="2"/>
</dbReference>
<dbReference type="STRING" id="1203610.HMPREF1536_04708"/>
<dbReference type="SUPFAM" id="SSF53756">
    <property type="entry name" value="UDP-Glycosyltransferase/glycogen phosphorylase"/>
    <property type="match status" value="1"/>
</dbReference>
<dbReference type="HOGENOM" id="CLU_009583_2_1_10"/>
<evidence type="ECO:0000313" key="4">
    <source>
        <dbReference type="Proteomes" id="UP000033035"/>
    </source>
</evidence>
<dbReference type="PATRIC" id="fig|1203610.3.peg.4800"/>
<feature type="domain" description="Glycosyltransferase subfamily 4-like N-terminal" evidence="2">
    <location>
        <begin position="6"/>
        <end position="165"/>
    </location>
</feature>
<feature type="domain" description="Glycosyl transferase family 1" evidence="1">
    <location>
        <begin position="177"/>
        <end position="332"/>
    </location>
</feature>
<dbReference type="EMBL" id="AQHW01000027">
    <property type="protein sequence ID" value="KKB48246.1"/>
    <property type="molecule type" value="Genomic_DNA"/>
</dbReference>
<dbReference type="InterPro" id="IPR050194">
    <property type="entry name" value="Glycosyltransferase_grp1"/>
</dbReference>
<dbReference type="RefSeq" id="WP_225608046.1">
    <property type="nucleotide sequence ID" value="NZ_KQ033920.1"/>
</dbReference>
<accession>A0A0F5IRR8</accession>
<dbReference type="AlphaFoldDB" id="A0A0F5IRR8"/>
<gene>
    <name evidence="3" type="ORF">HMPREF1536_04708</name>
</gene>
<evidence type="ECO:0000259" key="1">
    <source>
        <dbReference type="Pfam" id="PF00534"/>
    </source>
</evidence>
<dbReference type="PANTHER" id="PTHR45947:SF3">
    <property type="entry name" value="SULFOQUINOVOSYL TRANSFERASE SQD2"/>
    <property type="match status" value="1"/>
</dbReference>
<comment type="caution">
    <text evidence="3">The sequence shown here is derived from an EMBL/GenBank/DDBJ whole genome shotgun (WGS) entry which is preliminary data.</text>
</comment>